<organism evidence="3 4">
    <name type="scientific">Listeria booriae</name>
    <dbReference type="NCBI Taxonomy" id="1552123"/>
    <lineage>
        <taxon>Bacteria</taxon>
        <taxon>Bacillati</taxon>
        <taxon>Bacillota</taxon>
        <taxon>Bacilli</taxon>
        <taxon>Bacillales</taxon>
        <taxon>Listeriaceae</taxon>
        <taxon>Listeria</taxon>
    </lineage>
</organism>
<dbReference type="EMBL" id="JAARPL010000010">
    <property type="protein sequence ID" value="MBC1373410.1"/>
    <property type="molecule type" value="Genomic_DNA"/>
</dbReference>
<evidence type="ECO:0000313" key="3">
    <source>
        <dbReference type="EMBL" id="MBC1373410.1"/>
    </source>
</evidence>
<dbReference type="InterPro" id="IPR051203">
    <property type="entry name" value="Polysaccharide_Synthase-Rel"/>
</dbReference>
<name>A0A841Y933_9LIST</name>
<dbReference type="InterPro" id="IPR036291">
    <property type="entry name" value="NAD(P)-bd_dom_sf"/>
</dbReference>
<protein>
    <submittedName>
        <fullName evidence="3">Polysaccharide biosynthesis protein</fullName>
    </submittedName>
</protein>
<dbReference type="Pfam" id="PF02719">
    <property type="entry name" value="Polysacc_synt_2"/>
    <property type="match status" value="1"/>
</dbReference>
<proteinExistence type="inferred from homology"/>
<dbReference type="RefSeq" id="WP_185377704.1">
    <property type="nucleotide sequence ID" value="NZ_JAARPL010000010.1"/>
</dbReference>
<dbReference type="PANTHER" id="PTHR43318">
    <property type="entry name" value="UDP-N-ACETYLGLUCOSAMINE 4,6-DEHYDRATASE"/>
    <property type="match status" value="1"/>
</dbReference>
<dbReference type="Proteomes" id="UP000591929">
    <property type="component" value="Unassembled WGS sequence"/>
</dbReference>
<reference evidence="3 4" key="1">
    <citation type="submission" date="2020-03" db="EMBL/GenBank/DDBJ databases">
        <title>Soil Listeria distribution.</title>
        <authorList>
            <person name="Liao J."/>
            <person name="Wiedmann M."/>
        </authorList>
    </citation>
    <scope>NUCLEOTIDE SEQUENCE [LARGE SCALE GENOMIC DNA]</scope>
    <source>
        <strain evidence="3 4">FSL L7-1681</strain>
    </source>
</reference>
<dbReference type="Gene3D" id="3.40.50.720">
    <property type="entry name" value="NAD(P)-binding Rossmann-like Domain"/>
    <property type="match status" value="1"/>
</dbReference>
<evidence type="ECO:0000259" key="2">
    <source>
        <dbReference type="Pfam" id="PF02719"/>
    </source>
</evidence>
<sequence length="355" mass="39494">MSFSKGELEYIIGREIKTLQAPILPNALSYKTILITGAGGTIGSEICRQLARFEPSHLILFGHGENSIYEITKELTRRFPMQKITSVIGDVQHPEDIRRVFAEHPVDIVYHAAAHKHVPLMEQNPYVAFSNNVLGTKYLVDLADDYAVEKFIMVSTDKAVAPTSVMGATKRIAETIVANKNERSNTSFATVRFGNVLDSRGSVIPLFREQIKLGGPLTVTHPEMTRYFMTIEEAANLVVEASMIVKGGEIFVLDMGAEVKIVDIAERLISLLSDKPLSITFNGIRAGEKMQEVLMEEAERAVKDTDLHLFIGKALTGNELAIEYLTHQAKKYTNHELRKELLQLANTANVLNEVL</sequence>
<dbReference type="SUPFAM" id="SSF51735">
    <property type="entry name" value="NAD(P)-binding Rossmann-fold domains"/>
    <property type="match status" value="1"/>
</dbReference>
<comment type="similarity">
    <text evidence="1">Belongs to the polysaccharide synthase family.</text>
</comment>
<evidence type="ECO:0000313" key="4">
    <source>
        <dbReference type="Proteomes" id="UP000591929"/>
    </source>
</evidence>
<gene>
    <name evidence="3" type="ORF">HB847_13605</name>
</gene>
<accession>A0A841Y933</accession>
<comment type="caution">
    <text evidence="3">The sequence shown here is derived from an EMBL/GenBank/DDBJ whole genome shotgun (WGS) entry which is preliminary data.</text>
</comment>
<dbReference type="InterPro" id="IPR003869">
    <property type="entry name" value="Polysac_CapD-like"/>
</dbReference>
<evidence type="ECO:0000256" key="1">
    <source>
        <dbReference type="ARBA" id="ARBA00007430"/>
    </source>
</evidence>
<feature type="domain" description="Polysaccharide biosynthesis protein CapD-like" evidence="2">
    <location>
        <begin position="33"/>
        <end position="303"/>
    </location>
</feature>
<dbReference type="AlphaFoldDB" id="A0A841Y933"/>
<dbReference type="CDD" id="cd05237">
    <property type="entry name" value="UDP_invert_4-6DH_SDR_e"/>
    <property type="match status" value="1"/>
</dbReference>
<dbReference type="PANTHER" id="PTHR43318:SF1">
    <property type="entry name" value="POLYSACCHARIDE BIOSYNTHESIS PROTEIN EPSC-RELATED"/>
    <property type="match status" value="1"/>
</dbReference>